<dbReference type="Gene3D" id="3.40.50.12780">
    <property type="entry name" value="N-terminal domain of ligase-like"/>
    <property type="match status" value="1"/>
</dbReference>
<proteinExistence type="predicted"/>
<protein>
    <submittedName>
        <fullName evidence="3">AMP-binding protein</fullName>
    </submittedName>
</protein>
<sequence>MHKFLDKTPHSQQQVILEDEHGTWTKHLLQQASNELSGVFAELEGECVAFQMDNSAAWIAVDFALNDSNKIALPLPLFFTRAQCEHALLESGASWLLSETLNSDNVLSKTINVCGRTVYVYQLSSKPAAYFAGTRKITFTSGSTGTPKGVCLSDLTMQQVASSLCERLVLKNPKHLCLLPLAVLLENVAGVYAPLLSGGQVITPSLNTLGYLRSQLQDPEKILMCISQFEPHTLILVPELLQLLVAACSAGWQAPESLVFIAVGGARVDESLLVKARNSGLPVFQGYGLSEAGSVVALSKVAPQSEGVGDVLPHLEYKIVQGQLFLRGPLYLGYLNGPEHSPEHWLATGDLVRQTESGLDIYGRLKNQLILSSGRNVSPEWPEALLLSQPGVAQVVVFGDAKTHLVALIYAASQLSDDQLEKHISLINSQLPDYARIGTWHRLAQPLSTSNELLTSNGRPKRDVIARYYRTELTALYCDNAELQA</sequence>
<name>A0A5S3UVQ4_9GAMM</name>
<dbReference type="InterPro" id="IPR042099">
    <property type="entry name" value="ANL_N_sf"/>
</dbReference>
<evidence type="ECO:0000259" key="2">
    <source>
        <dbReference type="Pfam" id="PF00501"/>
    </source>
</evidence>
<dbReference type="InterPro" id="IPR050237">
    <property type="entry name" value="ATP-dep_AMP-bd_enzyme"/>
</dbReference>
<dbReference type="AlphaFoldDB" id="A0A5S3UVQ4"/>
<feature type="domain" description="AMP-dependent synthetase/ligase" evidence="2">
    <location>
        <begin position="14"/>
        <end position="321"/>
    </location>
</feature>
<accession>A0A5S3UVQ4</accession>
<dbReference type="InterPro" id="IPR020845">
    <property type="entry name" value="AMP-binding_CS"/>
</dbReference>
<dbReference type="PANTHER" id="PTHR43767:SF8">
    <property type="entry name" value="LONG-CHAIN-FATTY-ACID--COA LIGASE"/>
    <property type="match status" value="1"/>
</dbReference>
<dbReference type="Gene3D" id="3.30.300.30">
    <property type="match status" value="1"/>
</dbReference>
<dbReference type="SUPFAM" id="SSF56801">
    <property type="entry name" value="Acetyl-CoA synthetase-like"/>
    <property type="match status" value="1"/>
</dbReference>
<dbReference type="RefSeq" id="WP_138538394.1">
    <property type="nucleotide sequence ID" value="NZ_CP045430.1"/>
</dbReference>
<dbReference type="GO" id="GO:0016874">
    <property type="term" value="F:ligase activity"/>
    <property type="evidence" value="ECO:0007669"/>
    <property type="project" value="UniProtKB-KW"/>
</dbReference>
<reference evidence="3 4" key="1">
    <citation type="submission" date="2019-10" db="EMBL/GenBank/DDBJ databases">
        <title>Pseudoalteromonas rubra S4059.</title>
        <authorList>
            <person name="Paulsen S."/>
            <person name="Wang X."/>
        </authorList>
    </citation>
    <scope>NUCLEOTIDE SEQUENCE [LARGE SCALE GENOMIC DNA]</scope>
    <source>
        <strain evidence="3 4">S4059</strain>
    </source>
</reference>
<dbReference type="InterPro" id="IPR000873">
    <property type="entry name" value="AMP-dep_synth/lig_dom"/>
</dbReference>
<dbReference type="PROSITE" id="PS00455">
    <property type="entry name" value="AMP_BINDING"/>
    <property type="match status" value="1"/>
</dbReference>
<keyword evidence="1" id="KW-0436">Ligase</keyword>
<organism evidence="3 4">
    <name type="scientific">Pseudoalteromonas rubra</name>
    <dbReference type="NCBI Taxonomy" id="43658"/>
    <lineage>
        <taxon>Bacteria</taxon>
        <taxon>Pseudomonadati</taxon>
        <taxon>Pseudomonadota</taxon>
        <taxon>Gammaproteobacteria</taxon>
        <taxon>Alteromonadales</taxon>
        <taxon>Pseudoalteromonadaceae</taxon>
        <taxon>Pseudoalteromonas</taxon>
    </lineage>
</organism>
<gene>
    <name evidence="3" type="ORF">CWC22_022140</name>
</gene>
<dbReference type="Pfam" id="PF00501">
    <property type="entry name" value="AMP-binding"/>
    <property type="match status" value="1"/>
</dbReference>
<dbReference type="EMBL" id="CP045430">
    <property type="protein sequence ID" value="QPB85709.1"/>
    <property type="molecule type" value="Genomic_DNA"/>
</dbReference>
<evidence type="ECO:0000313" key="3">
    <source>
        <dbReference type="EMBL" id="QPB85709.1"/>
    </source>
</evidence>
<dbReference type="Proteomes" id="UP000305729">
    <property type="component" value="Chromosome 2"/>
</dbReference>
<dbReference type="PANTHER" id="PTHR43767">
    <property type="entry name" value="LONG-CHAIN-FATTY-ACID--COA LIGASE"/>
    <property type="match status" value="1"/>
</dbReference>
<dbReference type="Pfam" id="PF23562">
    <property type="entry name" value="AMP-binding_C_3"/>
    <property type="match status" value="1"/>
</dbReference>
<dbReference type="InterPro" id="IPR045851">
    <property type="entry name" value="AMP-bd_C_sf"/>
</dbReference>
<evidence type="ECO:0000313" key="4">
    <source>
        <dbReference type="Proteomes" id="UP000305729"/>
    </source>
</evidence>
<evidence type="ECO:0000256" key="1">
    <source>
        <dbReference type="ARBA" id="ARBA00022598"/>
    </source>
</evidence>